<sequence>MKQLVQRTDRVKGVDVHPMEPWVLANLYNGNVFIWSYLDQAGRAALQRCSAGSVPGLLGQWGGHTRLGTEL</sequence>
<protein>
    <submittedName>
        <fullName evidence="1">Coatomer subunit beta</fullName>
    </submittedName>
</protein>
<comment type="caution">
    <text evidence="1">The sequence shown here is derived from an EMBL/GenBank/DDBJ whole genome shotgun (WGS) entry which is preliminary data.</text>
</comment>
<gene>
    <name evidence="1" type="ORF">TSOC_006161</name>
</gene>
<dbReference type="Proteomes" id="UP000236333">
    <property type="component" value="Unassembled WGS sequence"/>
</dbReference>
<dbReference type="EMBL" id="PGGS01000183">
    <property type="protein sequence ID" value="PNH07381.1"/>
    <property type="molecule type" value="Genomic_DNA"/>
</dbReference>
<organism evidence="1 2">
    <name type="scientific">Tetrabaena socialis</name>
    <dbReference type="NCBI Taxonomy" id="47790"/>
    <lineage>
        <taxon>Eukaryota</taxon>
        <taxon>Viridiplantae</taxon>
        <taxon>Chlorophyta</taxon>
        <taxon>core chlorophytes</taxon>
        <taxon>Chlorophyceae</taxon>
        <taxon>CS clade</taxon>
        <taxon>Chlamydomonadales</taxon>
        <taxon>Tetrabaenaceae</taxon>
        <taxon>Tetrabaena</taxon>
    </lineage>
</organism>
<evidence type="ECO:0000313" key="1">
    <source>
        <dbReference type="EMBL" id="PNH07381.1"/>
    </source>
</evidence>
<keyword evidence="2" id="KW-1185">Reference proteome</keyword>
<accession>A0A2J8A4D1</accession>
<proteinExistence type="predicted"/>
<dbReference type="AlphaFoldDB" id="A0A2J8A4D1"/>
<dbReference type="OrthoDB" id="10261470at2759"/>
<name>A0A2J8A4D1_9CHLO</name>
<evidence type="ECO:0000313" key="2">
    <source>
        <dbReference type="Proteomes" id="UP000236333"/>
    </source>
</evidence>
<reference evidence="1 2" key="1">
    <citation type="journal article" date="2017" name="Mol. Biol. Evol.">
        <title>The 4-celled Tetrabaena socialis nuclear genome reveals the essential components for genetic control of cell number at the origin of multicellularity in the volvocine lineage.</title>
        <authorList>
            <person name="Featherston J."/>
            <person name="Arakaki Y."/>
            <person name="Hanschen E.R."/>
            <person name="Ferris P.J."/>
            <person name="Michod R.E."/>
            <person name="Olson B.J.S.C."/>
            <person name="Nozaki H."/>
            <person name="Durand P.M."/>
        </authorList>
    </citation>
    <scope>NUCLEOTIDE SEQUENCE [LARGE SCALE GENOMIC DNA]</scope>
    <source>
        <strain evidence="1 2">NIES-571</strain>
    </source>
</reference>